<dbReference type="GO" id="GO:0005524">
    <property type="term" value="F:ATP binding"/>
    <property type="evidence" value="ECO:0007669"/>
    <property type="project" value="UniProtKB-KW"/>
</dbReference>
<evidence type="ECO:0000256" key="4">
    <source>
        <dbReference type="ARBA" id="ARBA00022840"/>
    </source>
</evidence>
<protein>
    <submittedName>
        <fullName evidence="7">ATP-binding cassette domain-containing protein</fullName>
    </submittedName>
</protein>
<dbReference type="InterPro" id="IPR003439">
    <property type="entry name" value="ABC_transporter-like_ATP-bd"/>
</dbReference>
<proteinExistence type="inferred from homology"/>
<keyword evidence="3" id="KW-0547">Nucleotide-binding</keyword>
<dbReference type="SMART" id="SM00382">
    <property type="entry name" value="AAA"/>
    <property type="match status" value="1"/>
</dbReference>
<feature type="region of interest" description="Disordered" evidence="5">
    <location>
        <begin position="303"/>
        <end position="336"/>
    </location>
</feature>
<dbReference type="Gene3D" id="3.40.50.300">
    <property type="entry name" value="P-loop containing nucleotide triphosphate hydrolases"/>
    <property type="match status" value="1"/>
</dbReference>
<evidence type="ECO:0000256" key="2">
    <source>
        <dbReference type="ARBA" id="ARBA00022448"/>
    </source>
</evidence>
<dbReference type="InterPro" id="IPR017871">
    <property type="entry name" value="ABC_transporter-like_CS"/>
</dbReference>
<evidence type="ECO:0000256" key="3">
    <source>
        <dbReference type="ARBA" id="ARBA00022741"/>
    </source>
</evidence>
<name>A0A6N7ETI5_9GAMM</name>
<dbReference type="RefSeq" id="WP_152810061.1">
    <property type="nucleotide sequence ID" value="NZ_WHNW01000004.1"/>
</dbReference>
<accession>A0A6N7ETI5</accession>
<keyword evidence="4 7" id="KW-0067">ATP-binding</keyword>
<comment type="caution">
    <text evidence="7">The sequence shown here is derived from an EMBL/GenBank/DDBJ whole genome shotgun (WGS) entry which is preliminary data.</text>
</comment>
<dbReference type="GO" id="GO:0016887">
    <property type="term" value="F:ATP hydrolysis activity"/>
    <property type="evidence" value="ECO:0007669"/>
    <property type="project" value="InterPro"/>
</dbReference>
<organism evidence="7 8">
    <name type="scientific">Ostreibacterium oceani</name>
    <dbReference type="NCBI Taxonomy" id="2654998"/>
    <lineage>
        <taxon>Bacteria</taxon>
        <taxon>Pseudomonadati</taxon>
        <taxon>Pseudomonadota</taxon>
        <taxon>Gammaproteobacteria</taxon>
        <taxon>Cardiobacteriales</taxon>
        <taxon>Ostreibacteriaceae</taxon>
        <taxon>Ostreibacterium</taxon>
    </lineage>
</organism>
<keyword evidence="8" id="KW-1185">Reference proteome</keyword>
<feature type="compositionally biased region" description="Polar residues" evidence="5">
    <location>
        <begin position="303"/>
        <end position="322"/>
    </location>
</feature>
<dbReference type="EMBL" id="WHNW01000004">
    <property type="protein sequence ID" value="MPV86124.1"/>
    <property type="molecule type" value="Genomic_DNA"/>
</dbReference>
<comment type="similarity">
    <text evidence="1">Belongs to the ABC transporter superfamily.</text>
</comment>
<dbReference type="PANTHER" id="PTHR43335:SF4">
    <property type="entry name" value="ABC TRANSPORTER, ATP-BINDING PROTEIN"/>
    <property type="match status" value="1"/>
</dbReference>
<evidence type="ECO:0000256" key="1">
    <source>
        <dbReference type="ARBA" id="ARBA00005417"/>
    </source>
</evidence>
<dbReference type="InterPro" id="IPR003593">
    <property type="entry name" value="AAA+_ATPase"/>
</dbReference>
<evidence type="ECO:0000313" key="7">
    <source>
        <dbReference type="EMBL" id="MPV86124.1"/>
    </source>
</evidence>
<dbReference type="PROSITE" id="PS50893">
    <property type="entry name" value="ABC_TRANSPORTER_2"/>
    <property type="match status" value="1"/>
</dbReference>
<feature type="domain" description="ABC transporter" evidence="6">
    <location>
        <begin position="5"/>
        <end position="227"/>
    </location>
</feature>
<gene>
    <name evidence="7" type="ORF">GCU85_05180</name>
</gene>
<dbReference type="InterPro" id="IPR027417">
    <property type="entry name" value="P-loop_NTPase"/>
</dbReference>
<keyword evidence="2" id="KW-0813">Transport</keyword>
<dbReference type="PROSITE" id="PS00211">
    <property type="entry name" value="ABC_TRANSPORTER_1"/>
    <property type="match status" value="1"/>
</dbReference>
<dbReference type="Pfam" id="PF00005">
    <property type="entry name" value="ABC_tran"/>
    <property type="match status" value="1"/>
</dbReference>
<evidence type="ECO:0000256" key="5">
    <source>
        <dbReference type="SAM" id="MobiDB-lite"/>
    </source>
</evidence>
<dbReference type="PANTHER" id="PTHR43335">
    <property type="entry name" value="ABC TRANSPORTER, ATP-BINDING PROTEIN"/>
    <property type="match status" value="1"/>
</dbReference>
<dbReference type="Proteomes" id="UP000471298">
    <property type="component" value="Unassembled WGS sequence"/>
</dbReference>
<reference evidence="7 8" key="1">
    <citation type="submission" date="2019-10" db="EMBL/GenBank/DDBJ databases">
        <title>Cardiobacteriales fam. a chemoheterotrophic member of the order Cardiobacteriales, and proposal of Cardiobacteriales fam. nov.</title>
        <authorList>
            <person name="Wang C."/>
        </authorList>
    </citation>
    <scope>NUCLEOTIDE SEQUENCE [LARGE SCALE GENOMIC DNA]</scope>
    <source>
        <strain evidence="7 8">ML27</strain>
    </source>
</reference>
<evidence type="ECO:0000259" key="6">
    <source>
        <dbReference type="PROSITE" id="PS50893"/>
    </source>
</evidence>
<dbReference type="SUPFAM" id="SSF52540">
    <property type="entry name" value="P-loop containing nucleoside triphosphate hydrolases"/>
    <property type="match status" value="1"/>
</dbReference>
<sequence>MHNEIVLENIHYEQAGHSLLSEISLTVKQNEVMALLGTNGAGKSTLLRICAGLLVPTTGKLYRAHENLGQAIGYVPEIPPLLPQWTVKSFLEYACRQRGIRGAAMTAAIQRVTDDCELSAVFKKRIATLSKGNQQRVAIAQALLHQPKLLLLDEPTAGLDPCQINHFRALIARIQPHATIILSSHIMQEVISLCDRVAILHRGQLVELLDINAQANVCVIRFAHEVTHEVHQTQALQAFSSWRAKVGDDYTFVFNHQGEKDALLAFCLQKQWSIDKVLDASQLLEQQFLQAVGFDVEGQLPNGQLPSGQLPSEQLPSEQQPNAHPMLPNNDGVQNV</sequence>
<evidence type="ECO:0000313" key="8">
    <source>
        <dbReference type="Proteomes" id="UP000471298"/>
    </source>
</evidence>
<dbReference type="InParanoid" id="A0A6N7ETI5"/>
<dbReference type="AlphaFoldDB" id="A0A6N7ETI5"/>